<dbReference type="InterPro" id="IPR036412">
    <property type="entry name" value="HAD-like_sf"/>
</dbReference>
<feature type="chain" id="PRO_5046648505" evidence="1">
    <location>
        <begin position="31"/>
        <end position="363"/>
    </location>
</feature>
<evidence type="ECO:0000313" key="3">
    <source>
        <dbReference type="Proteomes" id="UP000060277"/>
    </source>
</evidence>
<dbReference type="Proteomes" id="UP000060277">
    <property type="component" value="Chromosome"/>
</dbReference>
<dbReference type="RefSeq" id="WP_058378673.1">
    <property type="nucleotide sequence ID" value="NZ_CP013480.3"/>
</dbReference>
<evidence type="ECO:0000256" key="1">
    <source>
        <dbReference type="SAM" id="SignalP"/>
    </source>
</evidence>
<dbReference type="Pfam" id="PF12710">
    <property type="entry name" value="HAD"/>
    <property type="match status" value="1"/>
</dbReference>
<keyword evidence="3" id="KW-1185">Reference proteome</keyword>
<gene>
    <name evidence="2" type="ORF">AT302_20275</name>
</gene>
<accession>A0ABN4JP32</accession>
<dbReference type="PANTHER" id="PTHR43344">
    <property type="entry name" value="PHOSPHOSERINE PHOSPHATASE"/>
    <property type="match status" value="1"/>
</dbReference>
<protein>
    <submittedName>
        <fullName evidence="2">HAD family hydrolase</fullName>
    </submittedName>
</protein>
<sequence length="363" mass="40059">MRAAIMRRAWRSRAIALLCAPLLIAASACSSTGSVTTAATSPAPAAVASAPAPDLPSWRDGPAKDTITRFVTSVTTYGAATYVPPDLRVAVFDNDGTLWSEQPLYFQFLFMIEQVREQAPKHPEWQKNPAFAPLMKGDHAALADKQKPLLQLLAAANSGMSVDDYDVRIRTWLANARHPRFARPFTELTYQPQKELLAYLRANGFKTYIVSGGNTEFMRPWAESAYGIPPEQVIGTVQGLKLSSVDGQPQLVREPKVDFVDDGPGKPVAIYRSIGRQPILAVGNSDGDLQMLEYTTRGVGPRLAILIHHDDAAREYAYDRKSQVGKLDRAWDEAIKRGWTVVSMKDDWREIFAPPSAPSDHPK</sequence>
<dbReference type="Gene3D" id="3.40.50.1000">
    <property type="entry name" value="HAD superfamily/HAD-like"/>
    <property type="match status" value="1"/>
</dbReference>
<dbReference type="CDD" id="cd01427">
    <property type="entry name" value="HAD_like"/>
    <property type="match status" value="1"/>
</dbReference>
<keyword evidence="1" id="KW-0732">Signal</keyword>
<dbReference type="EMBL" id="CP013480">
    <property type="protein sequence ID" value="ALS61763.1"/>
    <property type="molecule type" value="Genomic_DNA"/>
</dbReference>
<dbReference type="SUPFAM" id="SSF56784">
    <property type="entry name" value="HAD-like"/>
    <property type="match status" value="1"/>
</dbReference>
<name>A0ABN4JP32_9BURK</name>
<dbReference type="InterPro" id="IPR050582">
    <property type="entry name" value="HAD-like_SerB"/>
</dbReference>
<keyword evidence="2" id="KW-0378">Hydrolase</keyword>
<feature type="signal peptide" evidence="1">
    <location>
        <begin position="1"/>
        <end position="30"/>
    </location>
</feature>
<reference evidence="3" key="1">
    <citation type="submission" date="2015-12" db="EMBL/GenBank/DDBJ databases">
        <title>Complete genome sequence of Pandoraea norimbergensis DSM 11628.</title>
        <authorList>
            <person name="Ee R."/>
            <person name="Lim Y.-L."/>
            <person name="Yong D."/>
            <person name="Yin W.-F."/>
            <person name="Chan K.-G."/>
        </authorList>
    </citation>
    <scope>NUCLEOTIDE SEQUENCE [LARGE SCALE GENOMIC DNA]</scope>
    <source>
        <strain evidence="3">DSM 11628</strain>
    </source>
</reference>
<evidence type="ECO:0000313" key="2">
    <source>
        <dbReference type="EMBL" id="ALS61763.1"/>
    </source>
</evidence>
<dbReference type="PROSITE" id="PS51257">
    <property type="entry name" value="PROKAR_LIPOPROTEIN"/>
    <property type="match status" value="1"/>
</dbReference>
<dbReference type="InterPro" id="IPR023214">
    <property type="entry name" value="HAD_sf"/>
</dbReference>
<proteinExistence type="predicted"/>
<organism evidence="2 3">
    <name type="scientific">Pandoraea norimbergensis</name>
    <dbReference type="NCBI Taxonomy" id="93219"/>
    <lineage>
        <taxon>Bacteria</taxon>
        <taxon>Pseudomonadati</taxon>
        <taxon>Pseudomonadota</taxon>
        <taxon>Betaproteobacteria</taxon>
        <taxon>Burkholderiales</taxon>
        <taxon>Burkholderiaceae</taxon>
        <taxon>Pandoraea</taxon>
    </lineage>
</organism>
<dbReference type="GO" id="GO:0016787">
    <property type="term" value="F:hydrolase activity"/>
    <property type="evidence" value="ECO:0007669"/>
    <property type="project" value="UniProtKB-KW"/>
</dbReference>